<dbReference type="InterPro" id="IPR008139">
    <property type="entry name" value="SaposinB_dom"/>
</dbReference>
<dbReference type="InterPro" id="IPR007856">
    <property type="entry name" value="SapB_1"/>
</dbReference>
<dbReference type="InterPro" id="IPR008373">
    <property type="entry name" value="Saposin"/>
</dbReference>
<evidence type="ECO:0000313" key="5">
    <source>
        <dbReference type="EMBL" id="KAF7687570.1"/>
    </source>
</evidence>
<dbReference type="GO" id="GO:0016020">
    <property type="term" value="C:membrane"/>
    <property type="evidence" value="ECO:0007669"/>
    <property type="project" value="GOC"/>
</dbReference>
<sequence>MMPSAPAVCFFLLSCFLTSGYARIMGSHPPPLKTSNLSTTKNMCSDCAKIIELFSDMLSQPGTEDLILGSLKEICNRLPSGRALNDCLNFVEKYLPIVIEGFVKLTAHKEGEICMVLGLCVDQREHQAPELLGVNLQKAGFLQVQPSTGTSHELQISPQCTFCLFFIRKLEDLLPKERTEESVVKLMERICEYLPEHYKEKCNDMVEKYGKQIIDFLLSSATPHTICTLLHMCFGQDTPVIVPSACKTCKNLMILTQTHLGQNASETQMTSVLWKTCQRHPNTLPGCEPFIQSHFTALLNILSKRDEAVNACQKFFCVGHK</sequence>
<evidence type="ECO:0000256" key="3">
    <source>
        <dbReference type="SAM" id="SignalP"/>
    </source>
</evidence>
<dbReference type="InterPro" id="IPR051428">
    <property type="entry name" value="Sphingo_Act-Surfact_Prot"/>
</dbReference>
<reference evidence="5" key="1">
    <citation type="submission" date="2020-08" db="EMBL/GenBank/DDBJ databases">
        <title>Chromosome-level assembly of Southern catfish (Silurus meridionalis) provides insights into visual adaptation to the nocturnal and benthic lifestyles.</title>
        <authorList>
            <person name="Zhang Y."/>
            <person name="Wang D."/>
            <person name="Peng Z."/>
        </authorList>
    </citation>
    <scope>NUCLEOTIDE SEQUENCE</scope>
    <source>
        <strain evidence="5">SWU-2019-XX</strain>
        <tissue evidence="5">Muscle</tissue>
    </source>
</reference>
<dbReference type="SUPFAM" id="SSF47862">
    <property type="entry name" value="Saposin"/>
    <property type="match status" value="3"/>
</dbReference>
<evidence type="ECO:0000313" key="6">
    <source>
        <dbReference type="Proteomes" id="UP000606274"/>
    </source>
</evidence>
<dbReference type="PANTHER" id="PTHR11480">
    <property type="entry name" value="SAPOSIN-RELATED"/>
    <property type="match status" value="1"/>
</dbReference>
<dbReference type="InterPro" id="IPR008138">
    <property type="entry name" value="SapB_2"/>
</dbReference>
<dbReference type="AlphaFoldDB" id="A0A8T0AAS4"/>
<feature type="signal peptide" evidence="3">
    <location>
        <begin position="1"/>
        <end position="22"/>
    </location>
</feature>
<dbReference type="SMART" id="SM00741">
    <property type="entry name" value="SapB"/>
    <property type="match status" value="3"/>
</dbReference>
<dbReference type="OrthoDB" id="8889685at2759"/>
<gene>
    <name evidence="5" type="ORF">HF521_014798</name>
</gene>
<dbReference type="Pfam" id="PF03489">
    <property type="entry name" value="SapB_2"/>
    <property type="match status" value="1"/>
</dbReference>
<accession>A0A8T0AAS4</accession>
<protein>
    <recommendedName>
        <fullName evidence="4">Saposin B-type domain-containing protein</fullName>
    </recommendedName>
</protein>
<dbReference type="PROSITE" id="PS50015">
    <property type="entry name" value="SAP_B"/>
    <property type="match status" value="3"/>
</dbReference>
<keyword evidence="1" id="KW-1015">Disulfide bond</keyword>
<keyword evidence="2" id="KW-0325">Glycoprotein</keyword>
<dbReference type="Gene3D" id="1.10.225.10">
    <property type="entry name" value="Saposin-like"/>
    <property type="match status" value="3"/>
</dbReference>
<proteinExistence type="predicted"/>
<keyword evidence="6" id="KW-1185">Reference proteome</keyword>
<name>A0A8T0AAS4_SILME</name>
<evidence type="ECO:0000259" key="4">
    <source>
        <dbReference type="PROSITE" id="PS50015"/>
    </source>
</evidence>
<feature type="chain" id="PRO_5035749344" description="Saposin B-type domain-containing protein" evidence="3">
    <location>
        <begin position="23"/>
        <end position="321"/>
    </location>
</feature>
<dbReference type="InterPro" id="IPR011001">
    <property type="entry name" value="Saposin-like"/>
</dbReference>
<evidence type="ECO:0000256" key="2">
    <source>
        <dbReference type="ARBA" id="ARBA00023180"/>
    </source>
</evidence>
<dbReference type="Pfam" id="PF05184">
    <property type="entry name" value="SapB_1"/>
    <property type="match status" value="1"/>
</dbReference>
<organism evidence="5 6">
    <name type="scientific">Silurus meridionalis</name>
    <name type="common">Southern catfish</name>
    <name type="synonym">Silurus soldatovi meridionalis</name>
    <dbReference type="NCBI Taxonomy" id="175797"/>
    <lineage>
        <taxon>Eukaryota</taxon>
        <taxon>Metazoa</taxon>
        <taxon>Chordata</taxon>
        <taxon>Craniata</taxon>
        <taxon>Vertebrata</taxon>
        <taxon>Euteleostomi</taxon>
        <taxon>Actinopterygii</taxon>
        <taxon>Neopterygii</taxon>
        <taxon>Teleostei</taxon>
        <taxon>Ostariophysi</taxon>
        <taxon>Siluriformes</taxon>
        <taxon>Siluridae</taxon>
        <taxon>Silurus</taxon>
    </lineage>
</organism>
<dbReference type="PRINTS" id="PR01797">
    <property type="entry name" value="SAPOSIN"/>
</dbReference>
<dbReference type="Proteomes" id="UP000606274">
    <property type="component" value="Unassembled WGS sequence"/>
</dbReference>
<dbReference type="GO" id="GO:0005764">
    <property type="term" value="C:lysosome"/>
    <property type="evidence" value="ECO:0007669"/>
    <property type="project" value="InterPro"/>
</dbReference>
<evidence type="ECO:0000256" key="1">
    <source>
        <dbReference type="ARBA" id="ARBA00023157"/>
    </source>
</evidence>
<feature type="domain" description="Saposin B-type" evidence="4">
    <location>
        <begin position="40"/>
        <end position="124"/>
    </location>
</feature>
<dbReference type="GO" id="GO:0006665">
    <property type="term" value="P:sphingolipid metabolic process"/>
    <property type="evidence" value="ECO:0007669"/>
    <property type="project" value="InterPro"/>
</dbReference>
<comment type="caution">
    <text evidence="5">The sequence shown here is derived from an EMBL/GenBank/DDBJ whole genome shotgun (WGS) entry which is preliminary data.</text>
</comment>
<dbReference type="EMBL" id="JABFDY010000027">
    <property type="protein sequence ID" value="KAF7687570.1"/>
    <property type="molecule type" value="Genomic_DNA"/>
</dbReference>
<feature type="domain" description="Saposin B-type" evidence="4">
    <location>
        <begin position="156"/>
        <end position="237"/>
    </location>
</feature>
<feature type="domain" description="Saposin B-type" evidence="4">
    <location>
        <begin position="242"/>
        <end position="321"/>
    </location>
</feature>
<dbReference type="PANTHER" id="PTHR11480:SF99">
    <property type="entry name" value="SURFACTANT PROTEIN BB"/>
    <property type="match status" value="1"/>
</dbReference>
<keyword evidence="3" id="KW-0732">Signal</keyword>